<dbReference type="GO" id="GO:0016020">
    <property type="term" value="C:membrane"/>
    <property type="evidence" value="ECO:0007669"/>
    <property type="project" value="TreeGrafter"/>
</dbReference>
<comment type="similarity">
    <text evidence="2">Belongs to the TMEM177 family.</text>
</comment>
<evidence type="ECO:0000256" key="2">
    <source>
        <dbReference type="ARBA" id="ARBA00005794"/>
    </source>
</evidence>
<protein>
    <recommendedName>
        <fullName evidence="3">Transmembrane protein 177</fullName>
    </recommendedName>
</protein>
<dbReference type="PANTHER" id="PTHR21824:SF4">
    <property type="entry name" value="TRANSMEMBRANE PROTEIN 177"/>
    <property type="match status" value="1"/>
</dbReference>
<accession>A0A6F9DUE6</accession>
<evidence type="ECO:0000256" key="1">
    <source>
        <dbReference type="ARBA" id="ARBA00003998"/>
    </source>
</evidence>
<keyword evidence="4" id="KW-0472">Membrane</keyword>
<keyword evidence="4 5" id="KW-0812">Transmembrane</keyword>
<reference evidence="5" key="1">
    <citation type="submission" date="2020-04" db="EMBL/GenBank/DDBJ databases">
        <authorList>
            <person name="Neveu A P."/>
        </authorList>
    </citation>
    <scope>NUCLEOTIDE SEQUENCE</scope>
    <source>
        <tissue evidence="5">Whole embryo</tissue>
    </source>
</reference>
<comment type="function">
    <text evidence="1">Plays a role in the early steps of cytochrome c oxidase subunit II (MT-CO2/COX2) maturation and is required for the stabilization of COX20 and the newly synthesized MT-CO2/COX2 protein.</text>
</comment>
<evidence type="ECO:0000256" key="4">
    <source>
        <dbReference type="SAM" id="Phobius"/>
    </source>
</evidence>
<feature type="transmembrane region" description="Helical" evidence="4">
    <location>
        <begin position="199"/>
        <end position="219"/>
    </location>
</feature>
<organism evidence="5">
    <name type="scientific">Phallusia mammillata</name>
    <dbReference type="NCBI Taxonomy" id="59560"/>
    <lineage>
        <taxon>Eukaryota</taxon>
        <taxon>Metazoa</taxon>
        <taxon>Chordata</taxon>
        <taxon>Tunicata</taxon>
        <taxon>Ascidiacea</taxon>
        <taxon>Phlebobranchia</taxon>
        <taxon>Ascidiidae</taxon>
        <taxon>Phallusia</taxon>
    </lineage>
</organism>
<dbReference type="EMBL" id="LR791192">
    <property type="protein sequence ID" value="CAB3267054.1"/>
    <property type="molecule type" value="mRNA"/>
</dbReference>
<feature type="transmembrane region" description="Helical" evidence="4">
    <location>
        <begin position="166"/>
        <end position="187"/>
    </location>
</feature>
<proteinExistence type="evidence at transcript level"/>
<dbReference type="InterPro" id="IPR026620">
    <property type="entry name" value="TMEM177"/>
</dbReference>
<name>A0A6F9DUE6_9ASCI</name>
<gene>
    <name evidence="5" type="primary">Tmem177</name>
</gene>
<dbReference type="AlphaFoldDB" id="A0A6F9DUE6"/>
<dbReference type="PANTHER" id="PTHR21824">
    <property type="entry name" value="TRANSMEMBRANE PROTEIN 177"/>
    <property type="match status" value="1"/>
</dbReference>
<evidence type="ECO:0000256" key="3">
    <source>
        <dbReference type="ARBA" id="ARBA00014595"/>
    </source>
</evidence>
<evidence type="ECO:0000313" key="5">
    <source>
        <dbReference type="EMBL" id="CAB3267054.1"/>
    </source>
</evidence>
<sequence>MDVFTKAYKAFYKSRRWTGTILATALAAKNGVPHLFPTHGFMPFHASFMGSQFPLDHMVLLLKSTKAELGVTDPVLPFVTTRADVVSAGFSAFSKIKPPSSIGIPKNYFCSNIFELDDLNITVGTNEKKLTTYGPSERMLLESLILSESAQKFAIARHIAYLKQNWAILQSFLPSFFVALGYVACFYGPRLLFSGTSPVFILTIVRYTIACIFITWVACKLAKAMLTHKIVNSVDRKAAMISKEYAEGGIEYYEKLCSRNKANRALLGKKGEKMFTVFGNQVDGLLVNWNGPTLTERISNIKNISKSF</sequence>
<keyword evidence="4" id="KW-1133">Transmembrane helix</keyword>